<feature type="region of interest" description="Disordered" evidence="1">
    <location>
        <begin position="22"/>
        <end position="41"/>
    </location>
</feature>
<dbReference type="AlphaFoldDB" id="L8PD58"/>
<dbReference type="EMBL" id="AMLP01000147">
    <property type="protein sequence ID" value="ELS54063.1"/>
    <property type="molecule type" value="Genomic_DNA"/>
</dbReference>
<accession>L8PD58</accession>
<name>L8PD58_STRVR</name>
<organism evidence="2 3">
    <name type="scientific">Streptomyces viridochromogenes Tue57</name>
    <dbReference type="NCBI Taxonomy" id="1160705"/>
    <lineage>
        <taxon>Bacteria</taxon>
        <taxon>Bacillati</taxon>
        <taxon>Actinomycetota</taxon>
        <taxon>Actinomycetes</taxon>
        <taxon>Kitasatosporales</taxon>
        <taxon>Streptomycetaceae</taxon>
        <taxon>Streptomyces</taxon>
    </lineage>
</organism>
<evidence type="ECO:0000256" key="1">
    <source>
        <dbReference type="SAM" id="MobiDB-lite"/>
    </source>
</evidence>
<evidence type="ECO:0000313" key="3">
    <source>
        <dbReference type="Proteomes" id="UP000011205"/>
    </source>
</evidence>
<protein>
    <submittedName>
        <fullName evidence="2">Uncharacterized protein</fullName>
    </submittedName>
</protein>
<dbReference type="PATRIC" id="fig|1160705.3.peg.4887"/>
<comment type="caution">
    <text evidence="2">The sequence shown here is derived from an EMBL/GenBank/DDBJ whole genome shotgun (WGS) entry which is preliminary data.</text>
</comment>
<reference evidence="2 3" key="1">
    <citation type="journal article" date="2013" name="Genome Announc.">
        <title>Draft Genome Sequence of Streptomyces viridochromogenes Strain Tu57, Producer of Avilamycin.</title>
        <authorList>
            <person name="Gruning B.A."/>
            <person name="Erxleben A."/>
            <person name="Hahnlein A."/>
            <person name="Gunther S."/>
        </authorList>
    </citation>
    <scope>NUCLEOTIDE SEQUENCE [LARGE SCALE GENOMIC DNA]</scope>
    <source>
        <strain evidence="2 3">Tue57</strain>
    </source>
</reference>
<proteinExistence type="predicted"/>
<sequence length="41" mass="4680">MVDERRPRREEFSEPCTVIDRTFPLTGASPTPAIHLPVTEQ</sequence>
<dbReference type="Proteomes" id="UP000011205">
    <property type="component" value="Unassembled WGS sequence"/>
</dbReference>
<gene>
    <name evidence="2" type="ORF">STVIR_4946</name>
</gene>
<evidence type="ECO:0000313" key="2">
    <source>
        <dbReference type="EMBL" id="ELS54063.1"/>
    </source>
</evidence>